<evidence type="ECO:0000313" key="3">
    <source>
        <dbReference type="Proteomes" id="UP000502611"/>
    </source>
</evidence>
<dbReference type="Pfam" id="PF04230">
    <property type="entry name" value="PS_pyruv_trans"/>
    <property type="match status" value="1"/>
</dbReference>
<protein>
    <submittedName>
        <fullName evidence="2">Polysaccharide pyruvyl transferase family protein</fullName>
    </submittedName>
</protein>
<organism evidence="2 3">
    <name type="scientific">Sphingobium yanoikuyae</name>
    <name type="common">Sphingomonas yanoikuyae</name>
    <dbReference type="NCBI Taxonomy" id="13690"/>
    <lineage>
        <taxon>Bacteria</taxon>
        <taxon>Pseudomonadati</taxon>
        <taxon>Pseudomonadota</taxon>
        <taxon>Alphaproteobacteria</taxon>
        <taxon>Sphingomonadales</taxon>
        <taxon>Sphingomonadaceae</taxon>
        <taxon>Sphingobium</taxon>
    </lineage>
</organism>
<dbReference type="GO" id="GO:0016740">
    <property type="term" value="F:transferase activity"/>
    <property type="evidence" value="ECO:0007669"/>
    <property type="project" value="UniProtKB-KW"/>
</dbReference>
<dbReference type="Proteomes" id="UP000502611">
    <property type="component" value="Chromosome"/>
</dbReference>
<evidence type="ECO:0000259" key="1">
    <source>
        <dbReference type="Pfam" id="PF04230"/>
    </source>
</evidence>
<accession>A0A6M4GDV6</accession>
<sequence>MKLFYYRAKEGNFGDDLNGWLWEELAPGRWSDEADTLFCGIGTIIGNQMPPASRIRIFSSGLGYRPVPEDFSTDRWDVVALRGPLTARVLNRPDRAIADGALLLSTLDRLNPLPEAERGRPIFIPHYEAMDEGDWAAACATADVKLVDPRQCAHQVIDEIRRSRLVIADSMHAAIIADTLRVPWIPVSSSGRINSFKWLDWSLSLNLPYEPRILPTATLDTAYRDGVRRLVGEHYRLAHPDAEGALAHQRQMTRREQRGWWMSVRPKLKHHLLALPRRLPQPPAVARRIATWNRRQHSRIASALEQLKSEAGFLSDDRIFANRVDQLSVEFDKLVRSG</sequence>
<dbReference type="AlphaFoldDB" id="A0A6M4GDV6"/>
<proteinExistence type="predicted"/>
<keyword evidence="2" id="KW-0808">Transferase</keyword>
<feature type="domain" description="Polysaccharide pyruvyl transferase" evidence="1">
    <location>
        <begin position="75"/>
        <end position="190"/>
    </location>
</feature>
<gene>
    <name evidence="2" type="ORF">HH800_07825</name>
</gene>
<reference evidence="2 3" key="1">
    <citation type="submission" date="2020-04" db="EMBL/GenBank/DDBJ databases">
        <title>The Whole Genome Analysis of High salt-tolerant Sphingobium yanoikuyae YC-XJ2 with Aryl organophosphorus flame retardants (aryl-OPFRs)-degrading capacity and characteristics of Related phosphotriesterase.</title>
        <authorList>
            <person name="Li X."/>
        </authorList>
    </citation>
    <scope>NUCLEOTIDE SEQUENCE [LARGE SCALE GENOMIC DNA]</scope>
    <source>
        <strain evidence="2 3">YC-XJ2</strain>
    </source>
</reference>
<evidence type="ECO:0000313" key="2">
    <source>
        <dbReference type="EMBL" id="QJR05325.1"/>
    </source>
</evidence>
<dbReference type="InterPro" id="IPR007345">
    <property type="entry name" value="Polysacch_pyruvyl_Trfase"/>
</dbReference>
<dbReference type="EMBL" id="CP053021">
    <property type="protein sequence ID" value="QJR05325.1"/>
    <property type="molecule type" value="Genomic_DNA"/>
</dbReference>
<name>A0A6M4GDV6_SPHYA</name>